<dbReference type="Proteomes" id="UP000449547">
    <property type="component" value="Unassembled WGS sequence"/>
</dbReference>
<dbReference type="InterPro" id="IPR002974">
    <property type="entry name" value="Cyt_P450_E_CYP52_ascomycetes"/>
</dbReference>
<keyword evidence="7 9" id="KW-0503">Monooxygenase</keyword>
<dbReference type="GO" id="GO:0005506">
    <property type="term" value="F:iron ion binding"/>
    <property type="evidence" value="ECO:0007669"/>
    <property type="project" value="InterPro"/>
</dbReference>
<evidence type="ECO:0000256" key="9">
    <source>
        <dbReference type="RuleBase" id="RU000461"/>
    </source>
</evidence>
<comment type="caution">
    <text evidence="10">The sequence shown here is derived from an EMBL/GenBank/DDBJ whole genome shotgun (WGS) entry which is preliminary data.</text>
</comment>
<dbReference type="OMA" id="PLKYTPM"/>
<dbReference type="PRINTS" id="PR00464">
    <property type="entry name" value="EP450II"/>
</dbReference>
<name>A0A642UH52_DIURU</name>
<keyword evidence="11" id="KW-1185">Reference proteome</keyword>
<dbReference type="PRINTS" id="PR00385">
    <property type="entry name" value="P450"/>
</dbReference>
<evidence type="ECO:0000256" key="8">
    <source>
        <dbReference type="PIRSR" id="PIRSR602402-1"/>
    </source>
</evidence>
<evidence type="ECO:0000256" key="6">
    <source>
        <dbReference type="ARBA" id="ARBA00023004"/>
    </source>
</evidence>
<gene>
    <name evidence="10" type="ORF">DIURU_005110</name>
</gene>
<accession>A0A642UH52</accession>
<dbReference type="PROSITE" id="PS00086">
    <property type="entry name" value="CYTOCHROME_P450"/>
    <property type="match status" value="1"/>
</dbReference>
<evidence type="ECO:0000256" key="3">
    <source>
        <dbReference type="ARBA" id="ARBA00022617"/>
    </source>
</evidence>
<comment type="cofactor">
    <cofactor evidence="1 8">
        <name>heme</name>
        <dbReference type="ChEBI" id="CHEBI:30413"/>
    </cofactor>
</comment>
<dbReference type="InterPro" id="IPR001128">
    <property type="entry name" value="Cyt_P450"/>
</dbReference>
<dbReference type="CDD" id="cd11063">
    <property type="entry name" value="CYP52"/>
    <property type="match status" value="1"/>
</dbReference>
<keyword evidence="5 9" id="KW-0560">Oxidoreductase</keyword>
<dbReference type="PANTHER" id="PTHR24287">
    <property type="entry name" value="P450, PUTATIVE (EUROFUNG)-RELATED"/>
    <property type="match status" value="1"/>
</dbReference>
<comment type="similarity">
    <text evidence="2 9">Belongs to the cytochrome P450 family.</text>
</comment>
<evidence type="ECO:0000256" key="1">
    <source>
        <dbReference type="ARBA" id="ARBA00001971"/>
    </source>
</evidence>
<dbReference type="InterPro" id="IPR036396">
    <property type="entry name" value="Cyt_P450_sf"/>
</dbReference>
<dbReference type="VEuPathDB" id="FungiDB:DIURU_005110"/>
<dbReference type="GO" id="GO:0020037">
    <property type="term" value="F:heme binding"/>
    <property type="evidence" value="ECO:0007669"/>
    <property type="project" value="InterPro"/>
</dbReference>
<dbReference type="Gene3D" id="1.10.630.10">
    <property type="entry name" value="Cytochrome P450"/>
    <property type="match status" value="1"/>
</dbReference>
<sequence>MTLVYVAIVLFSVLVGLRARLAWRRRQLQRQWRTAPLGVVEQDHCFGYINMVNLVKHTAAGTYYENSQRIVDANPQLKTSSMYVAGQPVIVTLDPENIKAMLATQFTSFHLGKRHSIFYPLLGNGVFTLDGEGWKHSRQILRPQFHRDQIVDVSMFESHAHHLIQEIKNSKPGAVVDLQPLFFSLTMDVATEFLFGESVNSLGQKQLPFSESFTKAQEKLTFRFVLQDMYFLGDGPQFRKHCRTVHELADHYVERALAQSDTKTEGKYTFLNELVKQTRDPKVLRDQALNILLAGRDTTASTLSFLWYELGRNPEIYTKLKDEVDQRFAEADSVTFESLKRAPYLQQVLKEVLRMYPIVAENVRFAAEDTTLPRGGGSDGSQPIFVAKGTNITYSPWCMHRDRDVYGDDANVFRPERWVDLKNPGWAYLPFNGGPRVCLGQQFALTELALVTVRMVQAFPQGLPFSGDSTYPPLKHVSLTISLKQGCPVKVT</sequence>
<dbReference type="OrthoDB" id="1470350at2759"/>
<evidence type="ECO:0000313" key="10">
    <source>
        <dbReference type="EMBL" id="KAA8897679.1"/>
    </source>
</evidence>
<proteinExistence type="inferred from homology"/>
<dbReference type="SUPFAM" id="SSF48264">
    <property type="entry name" value="Cytochrome P450"/>
    <property type="match status" value="1"/>
</dbReference>
<dbReference type="PANTHER" id="PTHR24287:SF1">
    <property type="entry name" value="P450, PUTATIVE (EUROFUNG)-RELATED"/>
    <property type="match status" value="1"/>
</dbReference>
<dbReference type="Pfam" id="PF00067">
    <property type="entry name" value="p450"/>
    <property type="match status" value="1"/>
</dbReference>
<protein>
    <recommendedName>
        <fullName evidence="12">Cytochrome P450</fullName>
    </recommendedName>
</protein>
<feature type="binding site" description="axial binding residue" evidence="8">
    <location>
        <position position="438"/>
    </location>
    <ligand>
        <name>heme</name>
        <dbReference type="ChEBI" id="CHEBI:30413"/>
    </ligand>
    <ligandPart>
        <name>Fe</name>
        <dbReference type="ChEBI" id="CHEBI:18248"/>
    </ligandPart>
</feature>
<evidence type="ECO:0000256" key="2">
    <source>
        <dbReference type="ARBA" id="ARBA00010617"/>
    </source>
</evidence>
<evidence type="ECO:0000256" key="7">
    <source>
        <dbReference type="ARBA" id="ARBA00023033"/>
    </source>
</evidence>
<dbReference type="EMBL" id="SWFT01000153">
    <property type="protein sequence ID" value="KAA8897679.1"/>
    <property type="molecule type" value="Genomic_DNA"/>
</dbReference>
<dbReference type="RefSeq" id="XP_034010107.1">
    <property type="nucleotide sequence ID" value="XM_034158057.1"/>
</dbReference>
<keyword evidence="6 8" id="KW-0408">Iron</keyword>
<dbReference type="InterPro" id="IPR002402">
    <property type="entry name" value="Cyt_P450_E_grp-II"/>
</dbReference>
<dbReference type="InterPro" id="IPR047146">
    <property type="entry name" value="Cyt_P450_E_CYP52_fungi"/>
</dbReference>
<dbReference type="GeneID" id="54783761"/>
<evidence type="ECO:0000313" key="11">
    <source>
        <dbReference type="Proteomes" id="UP000449547"/>
    </source>
</evidence>
<dbReference type="GO" id="GO:0016712">
    <property type="term" value="F:oxidoreductase activity, acting on paired donors, with incorporation or reduction of molecular oxygen, reduced flavin or flavoprotein as one donor, and incorporation of one atom of oxygen"/>
    <property type="evidence" value="ECO:0007669"/>
    <property type="project" value="InterPro"/>
</dbReference>
<dbReference type="InterPro" id="IPR017972">
    <property type="entry name" value="Cyt_P450_CS"/>
</dbReference>
<evidence type="ECO:0000256" key="5">
    <source>
        <dbReference type="ARBA" id="ARBA00023002"/>
    </source>
</evidence>
<dbReference type="PRINTS" id="PR01239">
    <property type="entry name" value="EP450IICYP52"/>
</dbReference>
<dbReference type="AlphaFoldDB" id="A0A642UH52"/>
<evidence type="ECO:0000256" key="4">
    <source>
        <dbReference type="ARBA" id="ARBA00022723"/>
    </source>
</evidence>
<keyword evidence="4 8" id="KW-0479">Metal-binding</keyword>
<evidence type="ECO:0008006" key="12">
    <source>
        <dbReference type="Google" id="ProtNLM"/>
    </source>
</evidence>
<keyword evidence="3 8" id="KW-0349">Heme</keyword>
<organism evidence="10 11">
    <name type="scientific">Diutina rugosa</name>
    <name type="common">Yeast</name>
    <name type="synonym">Candida rugosa</name>
    <dbReference type="NCBI Taxonomy" id="5481"/>
    <lineage>
        <taxon>Eukaryota</taxon>
        <taxon>Fungi</taxon>
        <taxon>Dikarya</taxon>
        <taxon>Ascomycota</taxon>
        <taxon>Saccharomycotina</taxon>
        <taxon>Pichiomycetes</taxon>
        <taxon>Debaryomycetaceae</taxon>
        <taxon>Diutina</taxon>
    </lineage>
</organism>
<reference evidence="10 11" key="1">
    <citation type="submission" date="2019-07" db="EMBL/GenBank/DDBJ databases">
        <title>Genome assembly of two rare yeast pathogens: Diutina rugosa and Trichomonascus ciferrii.</title>
        <authorList>
            <person name="Mixao V."/>
            <person name="Saus E."/>
            <person name="Hansen A."/>
            <person name="Lass-Flor C."/>
            <person name="Gabaldon T."/>
        </authorList>
    </citation>
    <scope>NUCLEOTIDE SEQUENCE [LARGE SCALE GENOMIC DNA]</scope>
    <source>
        <strain evidence="10 11">CBS 613</strain>
    </source>
</reference>